<evidence type="ECO:0000256" key="3">
    <source>
        <dbReference type="ARBA" id="ARBA00022525"/>
    </source>
</evidence>
<evidence type="ECO:0000256" key="8">
    <source>
        <dbReference type="SAM" id="SignalP"/>
    </source>
</evidence>
<feature type="compositionally biased region" description="Polar residues" evidence="7">
    <location>
        <begin position="41"/>
        <end position="58"/>
    </location>
</feature>
<keyword evidence="3" id="KW-0964">Secreted</keyword>
<dbReference type="GeneID" id="101846724"/>
<dbReference type="InterPro" id="IPR001839">
    <property type="entry name" value="TGF-b_C"/>
</dbReference>
<dbReference type="Pfam" id="PF00688">
    <property type="entry name" value="TGFb_propeptide"/>
    <property type="match status" value="1"/>
</dbReference>
<accession>A0ABM1VQ40</accession>
<keyword evidence="5" id="KW-1015">Disulfide bond</keyword>
<feature type="compositionally biased region" description="Polar residues" evidence="7">
    <location>
        <begin position="152"/>
        <end position="171"/>
    </location>
</feature>
<evidence type="ECO:0000256" key="7">
    <source>
        <dbReference type="SAM" id="MobiDB-lite"/>
    </source>
</evidence>
<feature type="compositionally biased region" description="Basic and acidic residues" evidence="7">
    <location>
        <begin position="71"/>
        <end position="90"/>
    </location>
</feature>
<evidence type="ECO:0000256" key="6">
    <source>
        <dbReference type="RuleBase" id="RU000354"/>
    </source>
</evidence>
<feature type="signal peptide" evidence="8">
    <location>
        <begin position="1"/>
        <end position="22"/>
    </location>
</feature>
<evidence type="ECO:0000256" key="5">
    <source>
        <dbReference type="ARBA" id="ARBA00023157"/>
    </source>
</evidence>
<evidence type="ECO:0000256" key="1">
    <source>
        <dbReference type="ARBA" id="ARBA00004613"/>
    </source>
</evidence>
<dbReference type="PANTHER" id="PTHR11848">
    <property type="entry name" value="TGF-BETA FAMILY"/>
    <property type="match status" value="1"/>
</dbReference>
<feature type="compositionally biased region" description="Polar residues" evidence="7">
    <location>
        <begin position="128"/>
        <end position="141"/>
    </location>
</feature>
<dbReference type="Gene3D" id="2.10.90.10">
    <property type="entry name" value="Cystine-knot cytokines"/>
    <property type="match status" value="1"/>
</dbReference>
<name>A0ABM1VQ40_APLCA</name>
<reference evidence="11" key="1">
    <citation type="submission" date="2025-08" db="UniProtKB">
        <authorList>
            <consortium name="RefSeq"/>
        </authorList>
    </citation>
    <scope>IDENTIFICATION</scope>
</reference>
<sequence>MTTILTSTLSLLPVILLTVVCAAHSMHSKARGHVRVADELSNNAKHSAEGTRTSSFHQRTAHEHPRRHPRVKEEIKEKYYRYEPSTERDSNSNNKMTSSVGLELDGGDLLYATRPTMKSFQKHKVHKQSYSENLSHNFGSKSKNHDIEESPVETNVTESVSEPADSANSTEPLPDPENSLLSQLEQDDKKYTSGNESLGNHSKANMTKSISKASQCPSCEIRNGDKNYRIESLKQQILSTLQFKKLPNTTGISMPKVPALEHLYGMDADMVSDAPYRKRTNGYAGHYREEGDEDDFIVKTERVFTAARISPMSQRLNLTDSVYFSPPIHLYISKIKTAYLWFYIRRQDIRRPYITLTVERILPESLPDNRIVAKPIFSQKLFRDKAFGWKRIDMRDTLSRWVRHPMSNYGLLLRAEDDHGNNLVVLPPSPDIDKGYEPWLDTKIMEPRSHSRHRRSDSLVCSRNSTESRCCRFPLFVGFAEFGWDWVIAPTHVKVDYCSGECRMTMQGTSLNSWVNQQVPGVGDACCAPSKMSPLPLLYFDEDMNILYQILQNIKVDKCACA</sequence>
<proteinExistence type="inferred from homology"/>
<dbReference type="CDD" id="cd13751">
    <property type="entry name" value="TGF_beta_GDF8_like"/>
    <property type="match status" value="1"/>
</dbReference>
<dbReference type="InterPro" id="IPR015615">
    <property type="entry name" value="TGF-beta-rel"/>
</dbReference>
<dbReference type="Proteomes" id="UP000694888">
    <property type="component" value="Unplaced"/>
</dbReference>
<dbReference type="SMART" id="SM00204">
    <property type="entry name" value="TGFB"/>
    <property type="match status" value="1"/>
</dbReference>
<evidence type="ECO:0000313" key="11">
    <source>
        <dbReference type="RefSeq" id="XP_035824532.1"/>
    </source>
</evidence>
<comment type="subcellular location">
    <subcellularLocation>
        <location evidence="1">Secreted</location>
    </subcellularLocation>
</comment>
<dbReference type="InterPro" id="IPR001111">
    <property type="entry name" value="TGF-b_propeptide"/>
</dbReference>
<feature type="region of interest" description="Disordered" evidence="7">
    <location>
        <begin position="41"/>
        <end position="100"/>
    </location>
</feature>
<dbReference type="PROSITE" id="PS51362">
    <property type="entry name" value="TGF_BETA_2"/>
    <property type="match status" value="1"/>
</dbReference>
<dbReference type="InterPro" id="IPR029034">
    <property type="entry name" value="Cystine-knot_cytokine"/>
</dbReference>
<dbReference type="Pfam" id="PF00019">
    <property type="entry name" value="TGF_beta"/>
    <property type="match status" value="1"/>
</dbReference>
<dbReference type="SUPFAM" id="SSF57501">
    <property type="entry name" value="Cystine-knot cytokines"/>
    <property type="match status" value="1"/>
</dbReference>
<feature type="compositionally biased region" description="Polar residues" evidence="7">
    <location>
        <begin position="91"/>
        <end position="100"/>
    </location>
</feature>
<dbReference type="PANTHER" id="PTHR11848:SF262">
    <property type="entry name" value="LD29161P"/>
    <property type="match status" value="1"/>
</dbReference>
<evidence type="ECO:0000313" key="10">
    <source>
        <dbReference type="Proteomes" id="UP000694888"/>
    </source>
</evidence>
<feature type="compositionally biased region" description="Polar residues" evidence="7">
    <location>
        <begin position="192"/>
        <end position="217"/>
    </location>
</feature>
<feature type="region of interest" description="Disordered" evidence="7">
    <location>
        <begin position="120"/>
        <end position="218"/>
    </location>
</feature>
<protein>
    <submittedName>
        <fullName evidence="11">Growth/differentiation factor 8</fullName>
    </submittedName>
</protein>
<comment type="similarity">
    <text evidence="2 6">Belongs to the TGF-beta family.</text>
</comment>
<evidence type="ECO:0000256" key="2">
    <source>
        <dbReference type="ARBA" id="ARBA00006656"/>
    </source>
</evidence>
<dbReference type="Gene3D" id="2.60.120.970">
    <property type="match status" value="1"/>
</dbReference>
<feature type="domain" description="TGF-beta family profile" evidence="9">
    <location>
        <begin position="452"/>
        <end position="562"/>
    </location>
</feature>
<feature type="chain" id="PRO_5045941821" evidence="8">
    <location>
        <begin position="23"/>
        <end position="562"/>
    </location>
</feature>
<keyword evidence="8" id="KW-0732">Signal</keyword>
<keyword evidence="4 6" id="KW-0339">Growth factor</keyword>
<gene>
    <name evidence="11" type="primary">LOC101846724</name>
</gene>
<keyword evidence="10" id="KW-1185">Reference proteome</keyword>
<evidence type="ECO:0000259" key="9">
    <source>
        <dbReference type="PROSITE" id="PS51362"/>
    </source>
</evidence>
<organism evidence="10 11">
    <name type="scientific">Aplysia californica</name>
    <name type="common">California sea hare</name>
    <dbReference type="NCBI Taxonomy" id="6500"/>
    <lineage>
        <taxon>Eukaryota</taxon>
        <taxon>Metazoa</taxon>
        <taxon>Spiralia</taxon>
        <taxon>Lophotrochozoa</taxon>
        <taxon>Mollusca</taxon>
        <taxon>Gastropoda</taxon>
        <taxon>Heterobranchia</taxon>
        <taxon>Euthyneura</taxon>
        <taxon>Tectipleura</taxon>
        <taxon>Aplysiida</taxon>
        <taxon>Aplysioidea</taxon>
        <taxon>Aplysiidae</taxon>
        <taxon>Aplysia</taxon>
    </lineage>
</organism>
<dbReference type="RefSeq" id="XP_035824532.1">
    <property type="nucleotide sequence ID" value="XM_035968639.1"/>
</dbReference>
<evidence type="ECO:0000256" key="4">
    <source>
        <dbReference type="ARBA" id="ARBA00023030"/>
    </source>
</evidence>